<dbReference type="GO" id="GO:0046983">
    <property type="term" value="F:protein dimerization activity"/>
    <property type="evidence" value="ECO:0007669"/>
    <property type="project" value="InterPro"/>
</dbReference>
<evidence type="ECO:0000256" key="3">
    <source>
        <dbReference type="ARBA" id="ARBA00023163"/>
    </source>
</evidence>
<keyword evidence="7" id="KW-1185">Reference proteome</keyword>
<dbReference type="PANTHER" id="PTHR46446:SF11">
    <property type="entry name" value="TRANSCRIPTION FACTOR PRE6"/>
    <property type="match status" value="1"/>
</dbReference>
<comment type="subcellular location">
    <subcellularLocation>
        <location evidence="1">Nucleus</location>
    </subcellularLocation>
</comment>
<protein>
    <submittedName>
        <fullName evidence="6">Transcription factor PRE6</fullName>
    </submittedName>
</protein>
<name>A0AAV6MT30_9ROSI</name>
<dbReference type="PANTHER" id="PTHR46446">
    <property type="entry name" value="TRANSCRIPTION FACTOR PRE"/>
    <property type="match status" value="1"/>
</dbReference>
<dbReference type="PROSITE" id="PS50888">
    <property type="entry name" value="BHLH"/>
    <property type="match status" value="1"/>
</dbReference>
<evidence type="ECO:0000256" key="1">
    <source>
        <dbReference type="ARBA" id="ARBA00004123"/>
    </source>
</evidence>
<proteinExistence type="predicted"/>
<dbReference type="EMBL" id="JAGKQH010000012">
    <property type="protein sequence ID" value="KAG6585800.1"/>
    <property type="molecule type" value="Genomic_DNA"/>
</dbReference>
<keyword evidence="3" id="KW-0804">Transcription</keyword>
<dbReference type="GO" id="GO:0005634">
    <property type="term" value="C:nucleus"/>
    <property type="evidence" value="ECO:0007669"/>
    <property type="project" value="UniProtKB-SubCell"/>
</dbReference>
<reference evidence="6 7" key="1">
    <citation type="journal article" date="2021" name="Hortic Res">
        <title>The domestication of Cucurbita argyrosperma as revealed by the genome of its wild relative.</title>
        <authorList>
            <person name="Barrera-Redondo J."/>
            <person name="Sanchez-de la Vega G."/>
            <person name="Aguirre-Liguori J.A."/>
            <person name="Castellanos-Morales G."/>
            <person name="Gutierrez-Guerrero Y.T."/>
            <person name="Aguirre-Dugua X."/>
            <person name="Aguirre-Planter E."/>
            <person name="Tenaillon M.I."/>
            <person name="Lira-Saade R."/>
            <person name="Eguiarte L.E."/>
        </authorList>
    </citation>
    <scope>NUCLEOTIDE SEQUENCE [LARGE SCALE GENOMIC DNA]</scope>
    <source>
        <strain evidence="6">JBR-2021</strain>
    </source>
</reference>
<evidence type="ECO:0000259" key="5">
    <source>
        <dbReference type="PROSITE" id="PS50888"/>
    </source>
</evidence>
<feature type="non-terminal residue" evidence="6">
    <location>
        <position position="1"/>
    </location>
</feature>
<evidence type="ECO:0000313" key="6">
    <source>
        <dbReference type="EMBL" id="KAG6585800.1"/>
    </source>
</evidence>
<evidence type="ECO:0000313" key="7">
    <source>
        <dbReference type="Proteomes" id="UP000685013"/>
    </source>
</evidence>
<keyword evidence="4" id="KW-0539">Nucleus</keyword>
<dbReference type="Proteomes" id="UP000685013">
    <property type="component" value="Chromosome 12"/>
</dbReference>
<dbReference type="GO" id="GO:0040008">
    <property type="term" value="P:regulation of growth"/>
    <property type="evidence" value="ECO:0007669"/>
    <property type="project" value="InterPro"/>
</dbReference>
<comment type="caution">
    <text evidence="6">The sequence shown here is derived from an EMBL/GenBank/DDBJ whole genome shotgun (WGS) entry which is preliminary data.</text>
</comment>
<evidence type="ECO:0000256" key="4">
    <source>
        <dbReference type="ARBA" id="ARBA00023242"/>
    </source>
</evidence>
<dbReference type="InterPro" id="IPR011598">
    <property type="entry name" value="bHLH_dom"/>
</dbReference>
<dbReference type="GO" id="GO:0006355">
    <property type="term" value="P:regulation of DNA-templated transcription"/>
    <property type="evidence" value="ECO:0007669"/>
    <property type="project" value="InterPro"/>
</dbReference>
<dbReference type="Pfam" id="PF23174">
    <property type="entry name" value="bHLH_ILI"/>
    <property type="match status" value="1"/>
</dbReference>
<dbReference type="CDD" id="cd11442">
    <property type="entry name" value="bHLH_AtPRE_like"/>
    <property type="match status" value="1"/>
</dbReference>
<keyword evidence="2" id="KW-0805">Transcription regulation</keyword>
<dbReference type="AlphaFoldDB" id="A0AAV6MT30"/>
<sequence>MSTRRSSRSRNSSPAHISDHQITDLVSKLQRLIPQIRNIPSNKVSASEVLQETCNYIRSLHGKMNDLSERLSQLLAATQNDSAEAALIRSLLMSLGVMTQILILNNSYSSSELANTEGVFHPISPSLPELALEFSSSK</sequence>
<accession>A0AAV6MT30</accession>
<evidence type="ECO:0000256" key="2">
    <source>
        <dbReference type="ARBA" id="ARBA00023015"/>
    </source>
</evidence>
<feature type="domain" description="BHLH" evidence="5">
    <location>
        <begin position="6"/>
        <end position="60"/>
    </location>
</feature>
<gene>
    <name evidence="6" type="primary">PRE6</name>
    <name evidence="6" type="ORF">SDJN03_18533</name>
</gene>
<organism evidence="6 7">
    <name type="scientific">Cucurbita argyrosperma subsp. sororia</name>
    <dbReference type="NCBI Taxonomy" id="37648"/>
    <lineage>
        <taxon>Eukaryota</taxon>
        <taxon>Viridiplantae</taxon>
        <taxon>Streptophyta</taxon>
        <taxon>Embryophyta</taxon>
        <taxon>Tracheophyta</taxon>
        <taxon>Spermatophyta</taxon>
        <taxon>Magnoliopsida</taxon>
        <taxon>eudicotyledons</taxon>
        <taxon>Gunneridae</taxon>
        <taxon>Pentapetalae</taxon>
        <taxon>rosids</taxon>
        <taxon>fabids</taxon>
        <taxon>Cucurbitales</taxon>
        <taxon>Cucurbitaceae</taxon>
        <taxon>Cucurbiteae</taxon>
        <taxon>Cucurbita</taxon>
    </lineage>
</organism>
<dbReference type="InterPro" id="IPR044293">
    <property type="entry name" value="PRE"/>
</dbReference>